<dbReference type="Proteomes" id="UP000199167">
    <property type="component" value="Unassembled WGS sequence"/>
</dbReference>
<dbReference type="Gene3D" id="3.40.50.1000">
    <property type="entry name" value="HAD superfamily/HAD-like"/>
    <property type="match status" value="1"/>
</dbReference>
<evidence type="ECO:0000256" key="2">
    <source>
        <dbReference type="ARBA" id="ARBA00006171"/>
    </source>
</evidence>
<protein>
    <submittedName>
        <fullName evidence="5">Haloacid dehalogenase superfamily, subfamily IA, variant 3 with third motif having DD or ED</fullName>
    </submittedName>
</protein>
<evidence type="ECO:0000256" key="4">
    <source>
        <dbReference type="ARBA" id="ARBA00022842"/>
    </source>
</evidence>
<keyword evidence="3" id="KW-0479">Metal-binding</keyword>
<comment type="similarity">
    <text evidence="2">Belongs to the HAD-like hydrolase superfamily. CbbY/CbbZ/Gph/YieH family.</text>
</comment>
<dbReference type="InterPro" id="IPR023214">
    <property type="entry name" value="HAD_sf"/>
</dbReference>
<dbReference type="NCBIfam" id="TIGR01509">
    <property type="entry name" value="HAD-SF-IA-v3"/>
    <property type="match status" value="1"/>
</dbReference>
<evidence type="ECO:0000313" key="6">
    <source>
        <dbReference type="Proteomes" id="UP000199167"/>
    </source>
</evidence>
<dbReference type="InterPro" id="IPR023198">
    <property type="entry name" value="PGP-like_dom2"/>
</dbReference>
<evidence type="ECO:0000256" key="1">
    <source>
        <dbReference type="ARBA" id="ARBA00001946"/>
    </source>
</evidence>
<dbReference type="SFLD" id="SFLDS00003">
    <property type="entry name" value="Haloacid_Dehalogenase"/>
    <property type="match status" value="1"/>
</dbReference>
<accession>A0A1I0RF00</accession>
<keyword evidence="6" id="KW-1185">Reference proteome</keyword>
<dbReference type="GO" id="GO:0046872">
    <property type="term" value="F:metal ion binding"/>
    <property type="evidence" value="ECO:0007669"/>
    <property type="project" value="UniProtKB-KW"/>
</dbReference>
<proteinExistence type="inferred from homology"/>
<evidence type="ECO:0000256" key="3">
    <source>
        <dbReference type="ARBA" id="ARBA00022723"/>
    </source>
</evidence>
<dbReference type="PANTHER" id="PTHR46193:SF10">
    <property type="entry name" value="6-PHOSPHOGLUCONATE PHOSPHATASE"/>
    <property type="match status" value="1"/>
</dbReference>
<keyword evidence="4" id="KW-0460">Magnesium</keyword>
<dbReference type="AlphaFoldDB" id="A0A1I0RF00"/>
<dbReference type="EMBL" id="FOIZ01000002">
    <property type="protein sequence ID" value="SEW39400.1"/>
    <property type="molecule type" value="Genomic_DNA"/>
</dbReference>
<sequence>MTLKLVIFDCDGVLVDSEPITSAVISQNLAKYGLPIPVDEVDRLFSGGTMQGVFETAKSEGAQLPDEWLDEIYALIFAELAKGVPVFPGLFDLLDELRAANVQCAVASNGPMQKMQITLTPSGLWDRLDGWIFSREHFRPKPAPDMIFHAMKVAGARDSETVFIDDTVSGCRAGIAAGVKTYGFTQGRSTKELSMIGAIPIHSMADIATQLLSAR</sequence>
<reference evidence="5 6" key="1">
    <citation type="submission" date="2016-10" db="EMBL/GenBank/DDBJ databases">
        <authorList>
            <person name="de Groot N.N."/>
        </authorList>
    </citation>
    <scope>NUCLEOTIDE SEQUENCE [LARGE SCALE GENOMIC DNA]</scope>
    <source>
        <strain evidence="5 6">DSM 17925</strain>
    </source>
</reference>
<dbReference type="SUPFAM" id="SSF56784">
    <property type="entry name" value="HAD-like"/>
    <property type="match status" value="1"/>
</dbReference>
<dbReference type="GO" id="GO:0003824">
    <property type="term" value="F:catalytic activity"/>
    <property type="evidence" value="ECO:0007669"/>
    <property type="project" value="UniProtKB-ARBA"/>
</dbReference>
<dbReference type="InterPro" id="IPR051600">
    <property type="entry name" value="Beta-PGM-like"/>
</dbReference>
<dbReference type="RefSeq" id="WP_089995485.1">
    <property type="nucleotide sequence ID" value="NZ_FOIZ01000002.1"/>
</dbReference>
<dbReference type="OrthoDB" id="9797743at2"/>
<name>A0A1I0RF00_9RHOB</name>
<dbReference type="InterPro" id="IPR041492">
    <property type="entry name" value="HAD_2"/>
</dbReference>
<dbReference type="InterPro" id="IPR006439">
    <property type="entry name" value="HAD-SF_hydro_IA"/>
</dbReference>
<dbReference type="PANTHER" id="PTHR46193">
    <property type="entry name" value="6-PHOSPHOGLUCONATE PHOSPHATASE"/>
    <property type="match status" value="1"/>
</dbReference>
<dbReference type="STRING" id="364200.SAMN04488515_2595"/>
<dbReference type="PRINTS" id="PR00413">
    <property type="entry name" value="HADHALOGNASE"/>
</dbReference>
<dbReference type="InterPro" id="IPR036412">
    <property type="entry name" value="HAD-like_sf"/>
</dbReference>
<dbReference type="Gene3D" id="1.10.150.240">
    <property type="entry name" value="Putative phosphatase, domain 2"/>
    <property type="match status" value="1"/>
</dbReference>
<gene>
    <name evidence="5" type="ORF">SAMN04488515_2595</name>
</gene>
<organism evidence="5 6">
    <name type="scientific">Cognatiyoonia koreensis</name>
    <dbReference type="NCBI Taxonomy" id="364200"/>
    <lineage>
        <taxon>Bacteria</taxon>
        <taxon>Pseudomonadati</taxon>
        <taxon>Pseudomonadota</taxon>
        <taxon>Alphaproteobacteria</taxon>
        <taxon>Rhodobacterales</taxon>
        <taxon>Paracoccaceae</taxon>
        <taxon>Cognatiyoonia</taxon>
    </lineage>
</organism>
<dbReference type="Pfam" id="PF13419">
    <property type="entry name" value="HAD_2"/>
    <property type="match status" value="1"/>
</dbReference>
<dbReference type="SFLD" id="SFLDG01129">
    <property type="entry name" value="C1.5:_HAD__Beta-PGM__Phosphata"/>
    <property type="match status" value="1"/>
</dbReference>
<comment type="cofactor">
    <cofactor evidence="1">
        <name>Mg(2+)</name>
        <dbReference type="ChEBI" id="CHEBI:18420"/>
    </cofactor>
</comment>
<evidence type="ECO:0000313" key="5">
    <source>
        <dbReference type="EMBL" id="SEW39400.1"/>
    </source>
</evidence>